<evidence type="ECO:0000313" key="2">
    <source>
        <dbReference type="EMBL" id="MBA8807354.1"/>
    </source>
</evidence>
<evidence type="ECO:0000313" key="3">
    <source>
        <dbReference type="Proteomes" id="UP000540568"/>
    </source>
</evidence>
<dbReference type="GO" id="GO:0003824">
    <property type="term" value="F:catalytic activity"/>
    <property type="evidence" value="ECO:0007669"/>
    <property type="project" value="UniProtKB-ARBA"/>
</dbReference>
<dbReference type="EMBL" id="JACGWV010000001">
    <property type="protein sequence ID" value="MBA8807354.1"/>
    <property type="molecule type" value="Genomic_DNA"/>
</dbReference>
<dbReference type="RefSeq" id="WP_182614945.1">
    <property type="nucleotide sequence ID" value="NZ_BAAATF010000007.1"/>
</dbReference>
<feature type="domain" description="AB hydrolase-1" evidence="1">
    <location>
        <begin position="16"/>
        <end position="139"/>
    </location>
</feature>
<dbReference type="PANTHER" id="PTHR43798">
    <property type="entry name" value="MONOACYLGLYCEROL LIPASE"/>
    <property type="match status" value="1"/>
</dbReference>
<sequence length="263" mass="28426">MNLHLTEQHPDADESVLFLHGGNVAGWMWEEQVAALPGHHCLVPDLPGIGGSADHPWTDLATTADKLADVVRERSHGGRAHVVGLSLGGIVGIVLAARHPDVVRSVFVTGALLCGVRGPTRWAGLAQLPFWGSPGYWKGLARAYGLPAESVDVFVRTGLGIDRDSARRMVAEIYDGGPAPHLDDLRDLDFPVLTIAGERELRTFRGSLDEVTRRVPHAVARVAPRMHHVWSAEDPELFHTALSHWLRTGEASPALLPVAPARA</sequence>
<dbReference type="InterPro" id="IPR050266">
    <property type="entry name" value="AB_hydrolase_sf"/>
</dbReference>
<name>A0A7W3J735_9MICO</name>
<dbReference type="InterPro" id="IPR000073">
    <property type="entry name" value="AB_hydrolase_1"/>
</dbReference>
<dbReference type="Proteomes" id="UP000540568">
    <property type="component" value="Unassembled WGS sequence"/>
</dbReference>
<gene>
    <name evidence="2" type="ORF">FHX71_001296</name>
</gene>
<dbReference type="Gene3D" id="3.40.50.1820">
    <property type="entry name" value="alpha/beta hydrolase"/>
    <property type="match status" value="1"/>
</dbReference>
<keyword evidence="3" id="KW-1185">Reference proteome</keyword>
<reference evidence="2 3" key="1">
    <citation type="submission" date="2020-07" db="EMBL/GenBank/DDBJ databases">
        <title>Sequencing the genomes of 1000 actinobacteria strains.</title>
        <authorList>
            <person name="Klenk H.-P."/>
        </authorList>
    </citation>
    <scope>NUCLEOTIDE SEQUENCE [LARGE SCALE GENOMIC DNA]</scope>
    <source>
        <strain evidence="2 3">DSM 44121</strain>
    </source>
</reference>
<proteinExistence type="predicted"/>
<comment type="caution">
    <text evidence="2">The sequence shown here is derived from an EMBL/GenBank/DDBJ whole genome shotgun (WGS) entry which is preliminary data.</text>
</comment>
<evidence type="ECO:0000259" key="1">
    <source>
        <dbReference type="Pfam" id="PF00561"/>
    </source>
</evidence>
<organism evidence="2 3">
    <name type="scientific">Promicromonospora sukumoe</name>
    <dbReference type="NCBI Taxonomy" id="88382"/>
    <lineage>
        <taxon>Bacteria</taxon>
        <taxon>Bacillati</taxon>
        <taxon>Actinomycetota</taxon>
        <taxon>Actinomycetes</taxon>
        <taxon>Micrococcales</taxon>
        <taxon>Promicromonosporaceae</taxon>
        <taxon>Promicromonospora</taxon>
    </lineage>
</organism>
<accession>A0A7W3J735</accession>
<dbReference type="SUPFAM" id="SSF53474">
    <property type="entry name" value="alpha/beta-Hydrolases"/>
    <property type="match status" value="1"/>
</dbReference>
<protein>
    <submittedName>
        <fullName evidence="2">Pimeloyl-ACP methyl ester carboxylesterase</fullName>
    </submittedName>
</protein>
<dbReference type="Pfam" id="PF00561">
    <property type="entry name" value="Abhydrolase_1"/>
    <property type="match status" value="1"/>
</dbReference>
<dbReference type="PRINTS" id="PR00111">
    <property type="entry name" value="ABHYDROLASE"/>
</dbReference>
<dbReference type="InterPro" id="IPR029058">
    <property type="entry name" value="AB_hydrolase_fold"/>
</dbReference>
<dbReference type="AlphaFoldDB" id="A0A7W3J735"/>